<name>A0A2P4XTP7_9STRA</name>
<dbReference type="Proteomes" id="UP000237271">
    <property type="component" value="Unassembled WGS sequence"/>
</dbReference>
<evidence type="ECO:0000313" key="3">
    <source>
        <dbReference type="Proteomes" id="UP000237271"/>
    </source>
</evidence>
<comment type="caution">
    <text evidence="2">The sequence shown here is derived from an EMBL/GenBank/DDBJ whole genome shotgun (WGS) entry which is preliminary data.</text>
</comment>
<feature type="region of interest" description="Disordered" evidence="1">
    <location>
        <begin position="181"/>
        <end position="202"/>
    </location>
</feature>
<gene>
    <name evidence="2" type="ORF">PHPALM_14830</name>
</gene>
<feature type="compositionally biased region" description="Basic and acidic residues" evidence="1">
    <location>
        <begin position="300"/>
        <end position="310"/>
    </location>
</feature>
<dbReference type="AlphaFoldDB" id="A0A2P4XTP7"/>
<accession>A0A2P4XTP7</accession>
<dbReference type="EMBL" id="NCKW01007993">
    <property type="protein sequence ID" value="POM68941.1"/>
    <property type="molecule type" value="Genomic_DNA"/>
</dbReference>
<proteinExistence type="predicted"/>
<protein>
    <submittedName>
        <fullName evidence="2">Uncharacterized protein</fullName>
    </submittedName>
</protein>
<evidence type="ECO:0000256" key="1">
    <source>
        <dbReference type="SAM" id="MobiDB-lite"/>
    </source>
</evidence>
<keyword evidence="3" id="KW-1185">Reference proteome</keyword>
<reference evidence="2 3" key="1">
    <citation type="journal article" date="2017" name="Genome Biol. Evol.">
        <title>Phytophthora megakarya and P. palmivora, closely related causal agents of cacao black pod rot, underwent increases in genome sizes and gene numbers by different mechanisms.</title>
        <authorList>
            <person name="Ali S.S."/>
            <person name="Shao J."/>
            <person name="Lary D.J."/>
            <person name="Kronmiller B."/>
            <person name="Shen D."/>
            <person name="Strem M.D."/>
            <person name="Amoako-Attah I."/>
            <person name="Akrofi A.Y."/>
            <person name="Begoude B.A."/>
            <person name="Ten Hoopen G.M."/>
            <person name="Coulibaly K."/>
            <person name="Kebe B.I."/>
            <person name="Melnick R.L."/>
            <person name="Guiltinan M.J."/>
            <person name="Tyler B.M."/>
            <person name="Meinhardt L.W."/>
            <person name="Bailey B.A."/>
        </authorList>
    </citation>
    <scope>NUCLEOTIDE SEQUENCE [LARGE SCALE GENOMIC DNA]</scope>
    <source>
        <strain evidence="3">sbr112.9</strain>
    </source>
</reference>
<feature type="region of interest" description="Disordered" evidence="1">
    <location>
        <begin position="300"/>
        <end position="319"/>
    </location>
</feature>
<dbReference type="OrthoDB" id="128646at2759"/>
<sequence>MDNFPPYTNDFLVIDVPEDQDVLLDGTFYLRLLRVNTSEEQGLTLIPDKSDFVTYPSYALAVALATRDAPCAAFIAQLPDLVAEVAAPLDERAPLQERLEAEPSSCDVAVVPTEPPPATVESPLPSMLEPSNAPVISPPEICPDTQETPTAQAEARTGEVKHREDSVQAYVNRMLKHVAEPAGATPDLTSHSFRRGGAQHANRDARLAAQKVARVLSGWAADDVPAIIDVATIDHASQERLGHLQSSLFNSCTGLKQQRLKEILPTAPVVTRVEECLRAADIPVGDMLAWSHVDRLGKDQAKGSLDQEPKPKRRKKQATHLSAAWHEWYIRVTFVWDSSDRQKKTEYRHVVAFMKIFLEDSFTLVPTASDYKGQSGVLDERIAAHKRLLAIGSITDPAPADTQDILNVVGHVDYQNVALLRLLWYLFGRASDLALLRKHNISIDAGNVLFVHFIRMKTSEEQGLSLFPGTEFETCPMLAMALEMLMQTAPSTDAIDNLPDMQDQAAITLSPDVPLLDIIDHPVDTTGLGAPSAAGGEKTPTGYSHVNRVLDCIAAVYGVTAALTFHSF</sequence>
<evidence type="ECO:0000313" key="2">
    <source>
        <dbReference type="EMBL" id="POM68941.1"/>
    </source>
</evidence>
<organism evidence="2 3">
    <name type="scientific">Phytophthora palmivora</name>
    <dbReference type="NCBI Taxonomy" id="4796"/>
    <lineage>
        <taxon>Eukaryota</taxon>
        <taxon>Sar</taxon>
        <taxon>Stramenopiles</taxon>
        <taxon>Oomycota</taxon>
        <taxon>Peronosporomycetes</taxon>
        <taxon>Peronosporales</taxon>
        <taxon>Peronosporaceae</taxon>
        <taxon>Phytophthora</taxon>
    </lineage>
</organism>